<dbReference type="Pfam" id="PF19827">
    <property type="entry name" value="DUF6308"/>
    <property type="match status" value="2"/>
</dbReference>
<name>A0A3B9QVD4_9CORY</name>
<evidence type="ECO:0000313" key="1">
    <source>
        <dbReference type="EMBL" id="HAF72956.1"/>
    </source>
</evidence>
<reference evidence="1 2" key="1">
    <citation type="journal article" date="2018" name="Nat. Biotechnol.">
        <title>A standardized bacterial taxonomy based on genome phylogeny substantially revises the tree of life.</title>
        <authorList>
            <person name="Parks D.H."/>
            <person name="Chuvochina M."/>
            <person name="Waite D.W."/>
            <person name="Rinke C."/>
            <person name="Skarshewski A."/>
            <person name="Chaumeil P.A."/>
            <person name="Hugenholtz P."/>
        </authorList>
    </citation>
    <scope>NUCLEOTIDE SEQUENCE [LARGE SCALE GENOMIC DNA]</scope>
    <source>
        <strain evidence="1">UBA9851</strain>
    </source>
</reference>
<dbReference type="Proteomes" id="UP000260925">
    <property type="component" value="Unassembled WGS sequence"/>
</dbReference>
<gene>
    <name evidence="1" type="ORF">DCL06_09070</name>
</gene>
<comment type="caution">
    <text evidence="1">The sequence shown here is derived from an EMBL/GenBank/DDBJ whole genome shotgun (WGS) entry which is preliminary data.</text>
</comment>
<sequence length="273" mass="29260">MSADVWNDVRWDAPAILDPACTDDAVRHLVTYFADLYGHTGPGYTGAMFTEFGGGGDHPEVAHAFTAEDIVAVSTLSVDIDPLHALQLTGAVTSEGAEARSAIERGEARLQDATSVPIDAVEIGRLLAQLPTDLDLADATDEDLAVTDLLWAEVRRKNLGRTRASKLLARKRPRLCPVIDSVVVAQLGHGVGRTDFFVSLRTVLQDATLGLPAHLAALRESAVDAAMDAARSGSPDQLTRSDLVPGLHAAERIGRLSDLRVLDIVLWMEGQTR</sequence>
<dbReference type="EMBL" id="DMDD01000214">
    <property type="protein sequence ID" value="HAF72956.1"/>
    <property type="molecule type" value="Genomic_DNA"/>
</dbReference>
<proteinExistence type="predicted"/>
<protein>
    <submittedName>
        <fullName evidence="1">Uncharacterized protein</fullName>
    </submittedName>
</protein>
<evidence type="ECO:0000313" key="2">
    <source>
        <dbReference type="Proteomes" id="UP000260925"/>
    </source>
</evidence>
<dbReference type="AlphaFoldDB" id="A0A3B9QVD4"/>
<organism evidence="1 2">
    <name type="scientific">Corynebacterium variabile</name>
    <dbReference type="NCBI Taxonomy" id="1727"/>
    <lineage>
        <taxon>Bacteria</taxon>
        <taxon>Bacillati</taxon>
        <taxon>Actinomycetota</taxon>
        <taxon>Actinomycetes</taxon>
        <taxon>Mycobacteriales</taxon>
        <taxon>Corynebacteriaceae</taxon>
        <taxon>Corynebacterium</taxon>
    </lineage>
</organism>
<dbReference type="InterPro" id="IPR046275">
    <property type="entry name" value="DUF6308"/>
</dbReference>
<accession>A0A3B9QVD4</accession>